<dbReference type="PANTHER" id="PTHR31514:SF1">
    <property type="entry name" value="MUSCULAR LMNA-INTERACTING PROTEIN"/>
    <property type="match status" value="1"/>
</dbReference>
<feature type="compositionally biased region" description="Low complexity" evidence="1">
    <location>
        <begin position="572"/>
        <end position="591"/>
    </location>
</feature>
<feature type="region of interest" description="Disordered" evidence="1">
    <location>
        <begin position="555"/>
        <end position="601"/>
    </location>
</feature>
<organism evidence="2 3">
    <name type="scientific">Oryzias melastigma</name>
    <name type="common">Marine medaka</name>
    <dbReference type="NCBI Taxonomy" id="30732"/>
    <lineage>
        <taxon>Eukaryota</taxon>
        <taxon>Metazoa</taxon>
        <taxon>Chordata</taxon>
        <taxon>Craniata</taxon>
        <taxon>Vertebrata</taxon>
        <taxon>Euteleostomi</taxon>
        <taxon>Actinopterygii</taxon>
        <taxon>Neopterygii</taxon>
        <taxon>Teleostei</taxon>
        <taxon>Neoteleostei</taxon>
        <taxon>Acanthomorphata</taxon>
        <taxon>Ovalentaria</taxon>
        <taxon>Atherinomorphae</taxon>
        <taxon>Beloniformes</taxon>
        <taxon>Adrianichthyidae</taxon>
        <taxon>Oryziinae</taxon>
        <taxon>Oryzias</taxon>
    </lineage>
</organism>
<feature type="region of interest" description="Disordered" evidence="1">
    <location>
        <begin position="164"/>
        <end position="194"/>
    </location>
</feature>
<evidence type="ECO:0000256" key="1">
    <source>
        <dbReference type="SAM" id="MobiDB-lite"/>
    </source>
</evidence>
<name>A0A834CRY2_ORYME</name>
<evidence type="ECO:0000313" key="3">
    <source>
        <dbReference type="Proteomes" id="UP000646548"/>
    </source>
</evidence>
<reference evidence="2" key="1">
    <citation type="journal article" name="BMC Genomics">
        <title>Long-read sequencing and de novo genome assembly of marine medaka (Oryzias melastigma).</title>
        <authorList>
            <person name="Liang P."/>
            <person name="Saqib H.S.A."/>
            <person name="Ni X."/>
            <person name="Shen Y."/>
        </authorList>
    </citation>
    <scope>NUCLEOTIDE SEQUENCE</scope>
    <source>
        <strain evidence="2">Bigg-433</strain>
    </source>
</reference>
<feature type="compositionally biased region" description="Polar residues" evidence="1">
    <location>
        <begin position="503"/>
        <end position="512"/>
    </location>
</feature>
<evidence type="ECO:0000313" key="2">
    <source>
        <dbReference type="EMBL" id="KAF6731550.1"/>
    </source>
</evidence>
<proteinExistence type="predicted"/>
<feature type="region of interest" description="Disordered" evidence="1">
    <location>
        <begin position="482"/>
        <end position="517"/>
    </location>
</feature>
<feature type="compositionally biased region" description="Pro residues" evidence="1">
    <location>
        <begin position="486"/>
        <end position="502"/>
    </location>
</feature>
<dbReference type="PANTHER" id="PTHR31514">
    <property type="entry name" value="MUSCULAR LMNA-INTERACTING PROTEIN MLIP"/>
    <property type="match status" value="1"/>
</dbReference>
<protein>
    <submittedName>
        <fullName evidence="2">Muscular LMNA-interacting protein</fullName>
    </submittedName>
</protein>
<dbReference type="InterPro" id="IPR029331">
    <property type="entry name" value="MLIP"/>
</dbReference>
<dbReference type="AlphaFoldDB" id="A0A834CRY2"/>
<gene>
    <name evidence="2" type="ORF">FQA47_025210</name>
</gene>
<sequence>MSARKVAAGNPDKSTTFTFVPEVHRLPAQVIFTAEDASKALAVKSDKNPVGSHERNMWETMPEREIFKAERVVIKDSVEEGARHIIQLDTQPRVSTAREFTTPPTGKEVYLTSKLKSSPGHKIFSQIKASPPVSSWSENTSNHVASDVVSMETGVDKHKDVHRAQVSSGCSENRASEDRVSPTNSADLFPTPTSSRESILSECWDKEKSWFQPSSATSPYSFSRTVSPCSSVRSGAFTPSVIQIKKHFLAPGSSLVNIPQTCFSSCDSLSSSVCAQTPPLRHRPPLTRLSLLTAILRKGRLPVLSTAQERPYTPCWPVNLVSLSFCNACSAASSVASIPLQLSSQFSSSTSIDSQNQIHSKNCVTASDRRWPKMERRSEQICPSSELRREQVIPLPPVRNGTFPRTPLPLLSNFNSASPPKHDNSDFVASAYSSFSKHSNPHADPKPKELISTPSKLYNEEIKRTPQSQSSLSKLRLLSQRLKSPPVSPHPPNSIPASPTPPLQNTTHTSSVGACESDQRFPAVRSITPSQAFRKAHCLPPSRYATVALPGWQSPISPSTPTPSLAPPVRNLTTSPSLSLRSTPSPRPGSGISDCSDGEGKKRKTLKIKSSYKSLAAIPTNNLLLDQQAIDEQVEKNQSRLLDRAVTDTHAEMCSPAQLRQQSEELYAVIDEILADSSPVISKTSKTNAGIQHKTQSFQKSLGRETKYASVCSLYPSTDKSRTLVNSKKTKPGIVRPMTAIPRLSVKDEDVSHSRPFRKLFTETSPIKKKEGKPSFNEAKTNFYNGSNGKLLMEKRWPEKSQFSVCELHIKEPDEISHPRKGTSAPFSRMEELQIRV</sequence>
<dbReference type="Proteomes" id="UP000646548">
    <property type="component" value="Unassembled WGS sequence"/>
</dbReference>
<dbReference type="Pfam" id="PF15274">
    <property type="entry name" value="MLIP"/>
    <property type="match status" value="1"/>
</dbReference>
<accession>A0A834CRY2</accession>
<dbReference type="EMBL" id="WKFB01000214">
    <property type="protein sequence ID" value="KAF6731550.1"/>
    <property type="molecule type" value="Genomic_DNA"/>
</dbReference>
<feature type="compositionally biased region" description="Polar residues" evidence="1">
    <location>
        <begin position="181"/>
        <end position="194"/>
    </location>
</feature>
<comment type="caution">
    <text evidence="2">The sequence shown here is derived from an EMBL/GenBank/DDBJ whole genome shotgun (WGS) entry which is preliminary data.</text>
</comment>